<name>A0A8E2AQX0_9APHY</name>
<accession>A0A8E2AQX0</accession>
<dbReference type="AlphaFoldDB" id="A0A8E2AQX0"/>
<proteinExistence type="predicted"/>
<gene>
    <name evidence="1" type="ORF">OBBRIDRAFT_794727</name>
</gene>
<dbReference type="Proteomes" id="UP000250043">
    <property type="component" value="Unassembled WGS sequence"/>
</dbReference>
<protein>
    <submittedName>
        <fullName evidence="1">Uncharacterized protein</fullName>
    </submittedName>
</protein>
<sequence>MSDAYRHLAGLIRAMSDSSFFTTTQPTQTVITNGDDYVAHVKSCQWDRKSIFDKEWSIHYSIIVPGARLSKNIYVTHAEKAGPKACQEALAVGIEWYVDNPDQFTHDVDALNYA</sequence>
<organism evidence="1 2">
    <name type="scientific">Obba rivulosa</name>
    <dbReference type="NCBI Taxonomy" id="1052685"/>
    <lineage>
        <taxon>Eukaryota</taxon>
        <taxon>Fungi</taxon>
        <taxon>Dikarya</taxon>
        <taxon>Basidiomycota</taxon>
        <taxon>Agaricomycotina</taxon>
        <taxon>Agaricomycetes</taxon>
        <taxon>Polyporales</taxon>
        <taxon>Gelatoporiaceae</taxon>
        <taxon>Obba</taxon>
    </lineage>
</organism>
<dbReference type="EMBL" id="KV722438">
    <property type="protein sequence ID" value="OCH88986.1"/>
    <property type="molecule type" value="Genomic_DNA"/>
</dbReference>
<keyword evidence="2" id="KW-1185">Reference proteome</keyword>
<evidence type="ECO:0000313" key="2">
    <source>
        <dbReference type="Proteomes" id="UP000250043"/>
    </source>
</evidence>
<evidence type="ECO:0000313" key="1">
    <source>
        <dbReference type="EMBL" id="OCH88986.1"/>
    </source>
</evidence>
<reference evidence="1 2" key="1">
    <citation type="submission" date="2016-07" db="EMBL/GenBank/DDBJ databases">
        <title>Draft genome of the white-rot fungus Obba rivulosa 3A-2.</title>
        <authorList>
            <consortium name="DOE Joint Genome Institute"/>
            <person name="Miettinen O."/>
            <person name="Riley R."/>
            <person name="Acob R."/>
            <person name="Barry K."/>
            <person name="Cullen D."/>
            <person name="De Vries R."/>
            <person name="Hainaut M."/>
            <person name="Hatakka A."/>
            <person name="Henrissat B."/>
            <person name="Hilden K."/>
            <person name="Kuo R."/>
            <person name="Labutti K."/>
            <person name="Lipzen A."/>
            <person name="Makela M.R."/>
            <person name="Sandor L."/>
            <person name="Spatafora J.W."/>
            <person name="Grigoriev I.V."/>
            <person name="Hibbett D.S."/>
        </authorList>
    </citation>
    <scope>NUCLEOTIDE SEQUENCE [LARGE SCALE GENOMIC DNA]</scope>
    <source>
        <strain evidence="1 2">3A-2</strain>
    </source>
</reference>